<evidence type="ECO:0000256" key="1">
    <source>
        <dbReference type="SAM" id="MobiDB-lite"/>
    </source>
</evidence>
<dbReference type="RefSeq" id="WP_380568412.1">
    <property type="nucleotide sequence ID" value="NZ_JBEUKS010000017.1"/>
</dbReference>
<feature type="compositionally biased region" description="Low complexity" evidence="1">
    <location>
        <begin position="459"/>
        <end position="470"/>
    </location>
</feature>
<evidence type="ECO:0008006" key="4">
    <source>
        <dbReference type="Google" id="ProtNLM"/>
    </source>
</evidence>
<reference evidence="2 3" key="1">
    <citation type="submission" date="2024-06" db="EMBL/GenBank/DDBJ databases">
        <authorList>
            <person name="Lee S.D."/>
        </authorList>
    </citation>
    <scope>NUCLEOTIDE SEQUENCE [LARGE SCALE GENOMIC DNA]</scope>
    <source>
        <strain evidence="2 3">N1-10</strain>
    </source>
</reference>
<organism evidence="2 3">
    <name type="scientific">Streptacidiphilus jeojiensis</name>
    <dbReference type="NCBI Taxonomy" id="3229225"/>
    <lineage>
        <taxon>Bacteria</taxon>
        <taxon>Bacillati</taxon>
        <taxon>Actinomycetota</taxon>
        <taxon>Actinomycetes</taxon>
        <taxon>Kitasatosporales</taxon>
        <taxon>Streptomycetaceae</taxon>
        <taxon>Streptacidiphilus</taxon>
    </lineage>
</organism>
<feature type="compositionally biased region" description="Low complexity" evidence="1">
    <location>
        <begin position="7"/>
        <end position="23"/>
    </location>
</feature>
<name>A0ABV6XZQ1_9ACTN</name>
<sequence>MTTIDLTNTDETPTAPAATPNDEQQSDVLSGVRDDLLKYSAQGGFTLTAETHAWYAAVGTVATPEDARAASTILAELRGRDLATVREAAELLDSSTPLSGLDTVAAVAEAVALLLRVRETLATLTPAAYRSADLDRLSAATASGADRKAQGVKLSWGDRRALAKAARRLAVSKRTRKATLHSAINAASAERADWAALAPDTLPALPEDAAVLDSAPSVDTVRTGLAVLGQLLPDSSDLAALPFAELAELVDRLAADEGTLYRLPTLRALRDSIEERGHGELLAELTEQQADADAVTAACDRHFGPAATEPAEAEAAEAEAADAEVVTTTVTTTATATDLLPAPRATDDATEVEAEDTTEVAEVEAQTEVEAVEVAVEAEVEVAEVEAVVEAETEVEVEAEPVAEAEAEPVAEVEAEPVAAAVEAEDAPVEAEVAEPAEAPAAEAEAPEAAAVESEEPAAEAAAVQAPAPEVETAPVVEPVAEAEPEAVEPAVKRPRKPSFTPGRPVTAYSADELVSVVRWIDGDGTARTEDELLRAAMKELGFSRLGPRIKEALGAAITAARA</sequence>
<keyword evidence="3" id="KW-1185">Reference proteome</keyword>
<evidence type="ECO:0000313" key="2">
    <source>
        <dbReference type="EMBL" id="MFC1443422.1"/>
    </source>
</evidence>
<feature type="region of interest" description="Disordered" evidence="1">
    <location>
        <begin position="484"/>
        <end position="504"/>
    </location>
</feature>
<dbReference type="EMBL" id="JBEUKS010000017">
    <property type="protein sequence ID" value="MFC1443422.1"/>
    <property type="molecule type" value="Genomic_DNA"/>
</dbReference>
<dbReference type="Proteomes" id="UP001592581">
    <property type="component" value="Unassembled WGS sequence"/>
</dbReference>
<accession>A0ABV6XZQ1</accession>
<feature type="region of interest" description="Disordered" evidence="1">
    <location>
        <begin position="391"/>
        <end position="411"/>
    </location>
</feature>
<protein>
    <recommendedName>
        <fullName evidence="4">DUF222 domain-containing protein</fullName>
    </recommendedName>
</protein>
<comment type="caution">
    <text evidence="2">The sequence shown here is derived from an EMBL/GenBank/DDBJ whole genome shotgun (WGS) entry which is preliminary data.</text>
</comment>
<feature type="region of interest" description="Disordered" evidence="1">
    <location>
        <begin position="1"/>
        <end position="26"/>
    </location>
</feature>
<feature type="compositionally biased region" description="Low complexity" evidence="1">
    <location>
        <begin position="436"/>
        <end position="452"/>
    </location>
</feature>
<gene>
    <name evidence="2" type="ORF">ABUW04_34800</name>
</gene>
<proteinExistence type="predicted"/>
<evidence type="ECO:0000313" key="3">
    <source>
        <dbReference type="Proteomes" id="UP001592581"/>
    </source>
</evidence>
<feature type="region of interest" description="Disordered" evidence="1">
    <location>
        <begin position="426"/>
        <end position="470"/>
    </location>
</feature>
<feature type="compositionally biased region" description="Acidic residues" evidence="1">
    <location>
        <begin position="426"/>
        <end position="435"/>
    </location>
</feature>